<dbReference type="STRING" id="1076256.A0A2H3BLB9"/>
<gene>
    <name evidence="1" type="ORF">ARMSODRAFT_113037</name>
</gene>
<reference evidence="2" key="1">
    <citation type="journal article" date="2017" name="Nat. Ecol. Evol.">
        <title>Genome expansion and lineage-specific genetic innovations in the forest pathogenic fungi Armillaria.</title>
        <authorList>
            <person name="Sipos G."/>
            <person name="Prasanna A.N."/>
            <person name="Walter M.C."/>
            <person name="O'Connor E."/>
            <person name="Balint B."/>
            <person name="Krizsan K."/>
            <person name="Kiss B."/>
            <person name="Hess J."/>
            <person name="Varga T."/>
            <person name="Slot J."/>
            <person name="Riley R."/>
            <person name="Boka B."/>
            <person name="Rigling D."/>
            <person name="Barry K."/>
            <person name="Lee J."/>
            <person name="Mihaltcheva S."/>
            <person name="LaButti K."/>
            <person name="Lipzen A."/>
            <person name="Waldron R."/>
            <person name="Moloney N.M."/>
            <person name="Sperisen C."/>
            <person name="Kredics L."/>
            <person name="Vagvoelgyi C."/>
            <person name="Patrignani A."/>
            <person name="Fitzpatrick D."/>
            <person name="Nagy I."/>
            <person name="Doyle S."/>
            <person name="Anderson J.B."/>
            <person name="Grigoriev I.V."/>
            <person name="Gueldener U."/>
            <person name="Muensterkoetter M."/>
            <person name="Nagy L.G."/>
        </authorList>
    </citation>
    <scope>NUCLEOTIDE SEQUENCE [LARGE SCALE GENOMIC DNA]</scope>
    <source>
        <strain evidence="2">28-4</strain>
    </source>
</reference>
<proteinExistence type="predicted"/>
<dbReference type="Proteomes" id="UP000218334">
    <property type="component" value="Unassembled WGS sequence"/>
</dbReference>
<sequence>MMILMATLQQFHDYWWGKDDFLIANTVLHFPAFPNHIEFTSSGCGSRLLVREEYIYLFERLQTFSGYKQNYSRAVVLDGHSGIGKSMFLLYALVRCLQESRDVMFYFYHQVVHFSKDGVREIYEDLYELIRAPIWCLMDSFNGECPPIELTDHGYILPIFASSRPEELYSAWIDSRYPFRLVMNPWSEQEISMAVKLLDIDQATLDLYRSQLPQVLSYCGPIIRDIYNVFLTHGLGAVNHLYSHHPHVSNQASLVQVLLSFHNDAPWKIPPRRPCSETLMYRQFARWSDETYLDFRSPRLAQEVWDQLTHISYEDALACFSPFSYHPAETVAGRWLFQVIARKQICRQTTQSKPSPPLHEMNLIEGTRSYISSEIPCTRHSLPICGVTRTPVFYSSATEILFDTTCFYIHRQVVQDLLFNGIFFGHDPWRDCSDPNTATPDPTVMYIVRIAAETENEGSEQGVEVVCEILRRYPGLVPIYLFVVPLGMPNPFKFMVRDPERTWTMPQSWFQKCPGRVFCQSIVISLSFVPLSSFLC</sequence>
<evidence type="ECO:0000313" key="1">
    <source>
        <dbReference type="EMBL" id="PBK70460.1"/>
    </source>
</evidence>
<dbReference type="EMBL" id="KZ293426">
    <property type="protein sequence ID" value="PBK70460.1"/>
    <property type="molecule type" value="Genomic_DNA"/>
</dbReference>
<keyword evidence="2" id="KW-1185">Reference proteome</keyword>
<dbReference type="PANTHER" id="PTHR33129:SF1">
    <property type="entry name" value="ATP-BINDING PROTEIN"/>
    <property type="match status" value="1"/>
</dbReference>
<accession>A0A2H3BLB9</accession>
<dbReference type="InterPro" id="IPR052980">
    <property type="entry name" value="Crinkler_effector"/>
</dbReference>
<organism evidence="1 2">
    <name type="scientific">Armillaria solidipes</name>
    <dbReference type="NCBI Taxonomy" id="1076256"/>
    <lineage>
        <taxon>Eukaryota</taxon>
        <taxon>Fungi</taxon>
        <taxon>Dikarya</taxon>
        <taxon>Basidiomycota</taxon>
        <taxon>Agaricomycotina</taxon>
        <taxon>Agaricomycetes</taxon>
        <taxon>Agaricomycetidae</taxon>
        <taxon>Agaricales</taxon>
        <taxon>Marasmiineae</taxon>
        <taxon>Physalacriaceae</taxon>
        <taxon>Armillaria</taxon>
    </lineage>
</organism>
<name>A0A2H3BLB9_9AGAR</name>
<dbReference type="AlphaFoldDB" id="A0A2H3BLB9"/>
<evidence type="ECO:0000313" key="2">
    <source>
        <dbReference type="Proteomes" id="UP000218334"/>
    </source>
</evidence>
<protein>
    <submittedName>
        <fullName evidence="1">Uncharacterized protein</fullName>
    </submittedName>
</protein>
<dbReference type="PANTHER" id="PTHR33129">
    <property type="entry name" value="PROTEIN KINASE DOMAIN-CONTAINING PROTEIN-RELATED"/>
    <property type="match status" value="1"/>
</dbReference>